<dbReference type="Gene3D" id="3.30.1150.10">
    <property type="match status" value="1"/>
</dbReference>
<evidence type="ECO:0000313" key="3">
    <source>
        <dbReference type="Proteomes" id="UP000176050"/>
    </source>
</evidence>
<keyword evidence="3" id="KW-1185">Reference proteome</keyword>
<dbReference type="OrthoDB" id="1522859at2"/>
<feature type="domain" description="TonB C-terminal" evidence="1">
    <location>
        <begin position="189"/>
        <end position="249"/>
    </location>
</feature>
<dbReference type="EMBL" id="CP017478">
    <property type="protein sequence ID" value="AOW20887.1"/>
    <property type="molecule type" value="Genomic_DNA"/>
</dbReference>
<dbReference type="RefSeq" id="WP_070237051.1">
    <property type="nucleotide sequence ID" value="NZ_CP017478.1"/>
</dbReference>
<dbReference type="STRING" id="1850246.LPB138_09480"/>
<evidence type="ECO:0000259" key="1">
    <source>
        <dbReference type="Pfam" id="PF03544"/>
    </source>
</evidence>
<dbReference type="Pfam" id="PF03544">
    <property type="entry name" value="TonB_C"/>
    <property type="match status" value="1"/>
</dbReference>
<gene>
    <name evidence="2" type="ORF">LPB138_09480</name>
</gene>
<dbReference type="AlphaFoldDB" id="A0A1D8P8J4"/>
<protein>
    <recommendedName>
        <fullName evidence="1">TonB C-terminal domain-containing protein</fullName>
    </recommendedName>
</protein>
<dbReference type="GO" id="GO:0055085">
    <property type="term" value="P:transmembrane transport"/>
    <property type="evidence" value="ECO:0007669"/>
    <property type="project" value="InterPro"/>
</dbReference>
<sequence>MNTKKHTNKLQKSSGLFLQLGLVLTLFTVYTMFEHETEKRTINELIVKSEYQKPDIYQISEEIQIEQEQKQQQETHEELPEPTEVVDIFTTTDDPTVPETQTQISSSDAEVVHANEPLAGLVDVEVDKPFDEDVPFTKIEDVPVFPGCEKGNNEQKKNCFRKKMAKHISKKFNGNLAQQLGLSEGKKVIHVQFIITKNGEIQIDKVRAPHPRLEKEGARVINTLPKMTPGKQRGNPVNVKYIQPITFKIE</sequence>
<evidence type="ECO:0000313" key="2">
    <source>
        <dbReference type="EMBL" id="AOW20887.1"/>
    </source>
</evidence>
<reference evidence="2 3" key="1">
    <citation type="submission" date="2016-10" db="EMBL/GenBank/DDBJ databases">
        <title>Lutibacter sp. LPB0138, isolated from marine gastropod.</title>
        <authorList>
            <person name="Kim E."/>
            <person name="Yi H."/>
        </authorList>
    </citation>
    <scope>NUCLEOTIDE SEQUENCE [LARGE SCALE GENOMIC DNA]</scope>
    <source>
        <strain evidence="2 3">LPB0138</strain>
    </source>
</reference>
<dbReference type="SUPFAM" id="SSF74653">
    <property type="entry name" value="TolA/TonB C-terminal domain"/>
    <property type="match status" value="1"/>
</dbReference>
<dbReference type="Proteomes" id="UP000176050">
    <property type="component" value="Chromosome"/>
</dbReference>
<proteinExistence type="predicted"/>
<accession>A0A1D8P8J4</accession>
<dbReference type="InterPro" id="IPR037682">
    <property type="entry name" value="TonB_C"/>
</dbReference>
<organism evidence="2 3">
    <name type="scientific">Urechidicola croceus</name>
    <dbReference type="NCBI Taxonomy" id="1850246"/>
    <lineage>
        <taxon>Bacteria</taxon>
        <taxon>Pseudomonadati</taxon>
        <taxon>Bacteroidota</taxon>
        <taxon>Flavobacteriia</taxon>
        <taxon>Flavobacteriales</taxon>
        <taxon>Flavobacteriaceae</taxon>
        <taxon>Urechidicola</taxon>
    </lineage>
</organism>
<dbReference type="KEGG" id="lul:LPB138_09480"/>
<name>A0A1D8P8J4_9FLAO</name>